<dbReference type="InterPro" id="IPR028081">
    <property type="entry name" value="Leu-bd"/>
</dbReference>
<evidence type="ECO:0000313" key="3">
    <source>
        <dbReference type="EMBL" id="MBV6340258.1"/>
    </source>
</evidence>
<evidence type="ECO:0000256" key="1">
    <source>
        <dbReference type="ARBA" id="ARBA00022729"/>
    </source>
</evidence>
<protein>
    <submittedName>
        <fullName evidence="3">Amino acid ABC transporter substrate-binding protein</fullName>
    </submittedName>
</protein>
<name>A0ABS6RUF2_9BACT</name>
<dbReference type="PANTHER" id="PTHR30483">
    <property type="entry name" value="LEUCINE-SPECIFIC-BINDING PROTEIN"/>
    <property type="match status" value="1"/>
</dbReference>
<dbReference type="PANTHER" id="PTHR30483:SF37">
    <property type="entry name" value="ABC TRANSPORTER SUBSTRATE-BINDING PROTEIN"/>
    <property type="match status" value="1"/>
</dbReference>
<dbReference type="InterPro" id="IPR051010">
    <property type="entry name" value="BCAA_transport"/>
</dbReference>
<accession>A0ABS6RUF2</accession>
<keyword evidence="4" id="KW-1185">Reference proteome</keyword>
<keyword evidence="1" id="KW-0732">Signal</keyword>
<feature type="domain" description="Leucine-binding protein" evidence="2">
    <location>
        <begin position="24"/>
        <end position="365"/>
    </location>
</feature>
<dbReference type="Proteomes" id="UP001196980">
    <property type="component" value="Unassembled WGS sequence"/>
</dbReference>
<organism evidence="3 4">
    <name type="scientific">Candidatus Magnetobacterium casense</name>
    <dbReference type="NCBI Taxonomy" id="1455061"/>
    <lineage>
        <taxon>Bacteria</taxon>
        <taxon>Pseudomonadati</taxon>
        <taxon>Nitrospirota</taxon>
        <taxon>Thermodesulfovibrionia</taxon>
        <taxon>Thermodesulfovibrionales</taxon>
        <taxon>Candidatus Magnetobacteriaceae</taxon>
        <taxon>Candidatus Magnetobacterium</taxon>
    </lineage>
</organism>
<dbReference type="CDD" id="cd06338">
    <property type="entry name" value="PBP1_ABC_ligand_binding-like"/>
    <property type="match status" value="1"/>
</dbReference>
<evidence type="ECO:0000259" key="2">
    <source>
        <dbReference type="Pfam" id="PF13458"/>
    </source>
</evidence>
<evidence type="ECO:0000313" key="4">
    <source>
        <dbReference type="Proteomes" id="UP001196980"/>
    </source>
</evidence>
<dbReference type="RefSeq" id="WP_218250877.1">
    <property type="nucleotide sequence ID" value="NZ_JABXWD010000014.1"/>
</dbReference>
<comment type="caution">
    <text evidence="3">The sequence shown here is derived from an EMBL/GenBank/DDBJ whole genome shotgun (WGS) entry which is preliminary data.</text>
</comment>
<dbReference type="Pfam" id="PF13458">
    <property type="entry name" value="Peripla_BP_6"/>
    <property type="match status" value="1"/>
</dbReference>
<gene>
    <name evidence="3" type="ORF">HWQ67_01540</name>
</gene>
<dbReference type="EMBL" id="JABXWD010000014">
    <property type="protein sequence ID" value="MBV6340258.1"/>
    <property type="molecule type" value="Genomic_DNA"/>
</dbReference>
<reference evidence="3 4" key="1">
    <citation type="journal article" date="2020" name="J Geophys Res Biogeosci">
        <title>Magnetotaxis as an Adaptation to Enable Bacterial Shuttling of Microbial Sulfur and Sulfur Cycling Across Aquatic Oxic#Anoxic Interfaces.</title>
        <authorList>
            <person name="Li J."/>
            <person name="Liu P."/>
            <person name="Wang J."/>
            <person name="Roberts A.P."/>
            <person name="Pan Y."/>
        </authorList>
    </citation>
    <scope>NUCLEOTIDE SEQUENCE [LARGE SCALE GENOMIC DNA]</scope>
    <source>
        <strain evidence="3 4">MYR-1_YQ</strain>
    </source>
</reference>
<proteinExistence type="predicted"/>
<sequence>MVRLIINIFLFLLLPLLSLTAAEPIRFGVTLGLTGKDAELAEMQKKGFLLWQKDVNKRGGILGRKVDIIVYDDNNNKDTAKSLYETLILKDKVDLLFGPYSSGITGAILPITEKYEYPVLVSGASADELWKQGYKYVFGIFIPASRYAVGFLEVAAGSGITDIAIVYADDTFSKSIASGTKEWAERFGMRIALYREFKKGRENLDDIASEAKASGAKGLIVCGHFNEAVAMRLSLENIRWRPKAYFASVGPVLQSYYDKLGAQANHTFSSSQWEHHEGVNIPASTAFYRAFTTAYGMEPSYHAATAYAAGEIFEAAIAKAKTTDRKQIRHLLSTMNTMSILGKYGVDSTGMQIKHFTITIQWQNGKKEIVWPKELMTSKPVFE</sequence>